<organism evidence="1 2">
    <name type="scientific">Coemansia helicoidea</name>
    <dbReference type="NCBI Taxonomy" id="1286919"/>
    <lineage>
        <taxon>Eukaryota</taxon>
        <taxon>Fungi</taxon>
        <taxon>Fungi incertae sedis</taxon>
        <taxon>Zoopagomycota</taxon>
        <taxon>Kickxellomycotina</taxon>
        <taxon>Kickxellomycetes</taxon>
        <taxon>Kickxellales</taxon>
        <taxon>Kickxellaceae</taxon>
        <taxon>Coemansia</taxon>
    </lineage>
</organism>
<dbReference type="EMBL" id="JANBUN010002768">
    <property type="protein sequence ID" value="KAJ2793729.1"/>
    <property type="molecule type" value="Genomic_DNA"/>
</dbReference>
<keyword evidence="2" id="KW-1185">Reference proteome</keyword>
<evidence type="ECO:0000313" key="2">
    <source>
        <dbReference type="Proteomes" id="UP001140087"/>
    </source>
</evidence>
<keyword evidence="1" id="KW-0647">Proteasome</keyword>
<sequence>MPGLEAAANLKKVIVHPLVLLSVVDHYNRVAKDTKKRVVGVLLGQVEGDVVNVANSFAVPFEEDDKNPEVWFLDHNYVDTMRDMFKKVNAKERIVGWYHNGPKLRAADLQISDLFRRYTASPVLVVIDVHARAIGLPTDAYFAVEDIHDDGTAATKTFEHVPSEIGAEEAEEIGVEHLLRDIKDSATGSLATRVAHQLTSLQGLAERLADTRVYLQQVLDGGLPPNSEIIQNLQDIFNLLPNLAIPDDAPAFTTHANDEYALIYVSAMARAIIALHDLINNKIENRQAELEADAKKEAAATTPPAEPAAEAKAA</sequence>
<name>A0ACC1KS85_9FUNG</name>
<dbReference type="Proteomes" id="UP001140087">
    <property type="component" value="Unassembled WGS sequence"/>
</dbReference>
<reference evidence="1" key="1">
    <citation type="submission" date="2022-07" db="EMBL/GenBank/DDBJ databases">
        <title>Phylogenomic reconstructions and comparative analyses of Kickxellomycotina fungi.</title>
        <authorList>
            <person name="Reynolds N.K."/>
            <person name="Stajich J.E."/>
            <person name="Barry K."/>
            <person name="Grigoriev I.V."/>
            <person name="Crous P."/>
            <person name="Smith M.E."/>
        </authorList>
    </citation>
    <scope>NUCLEOTIDE SEQUENCE</scope>
    <source>
        <strain evidence="1">BCRC 34780</strain>
    </source>
</reference>
<protein>
    <submittedName>
        <fullName evidence="1">Proteasome regulatory particle subunit</fullName>
    </submittedName>
</protein>
<proteinExistence type="predicted"/>
<comment type="caution">
    <text evidence="1">The sequence shown here is derived from an EMBL/GenBank/DDBJ whole genome shotgun (WGS) entry which is preliminary data.</text>
</comment>
<evidence type="ECO:0000313" key="1">
    <source>
        <dbReference type="EMBL" id="KAJ2793729.1"/>
    </source>
</evidence>
<gene>
    <name evidence="1" type="primary">RPN8</name>
    <name evidence="1" type="ORF">H4R21_005776</name>
</gene>
<accession>A0ACC1KS85</accession>